<evidence type="ECO:0000313" key="1">
    <source>
        <dbReference type="EMBL" id="ABC81252.1"/>
    </source>
</evidence>
<dbReference type="STRING" id="290397.Adeh_1479"/>
<gene>
    <name evidence="1" type="ordered locus">Adeh_1479</name>
</gene>
<dbReference type="HOGENOM" id="CLU_2285538_0_0_7"/>
<organism evidence="1 2">
    <name type="scientific">Anaeromyxobacter dehalogenans (strain 2CP-C)</name>
    <dbReference type="NCBI Taxonomy" id="290397"/>
    <lineage>
        <taxon>Bacteria</taxon>
        <taxon>Pseudomonadati</taxon>
        <taxon>Myxococcota</taxon>
        <taxon>Myxococcia</taxon>
        <taxon>Myxococcales</taxon>
        <taxon>Cystobacterineae</taxon>
        <taxon>Anaeromyxobacteraceae</taxon>
        <taxon>Anaeromyxobacter</taxon>
    </lineage>
</organism>
<reference evidence="1 2" key="1">
    <citation type="submission" date="2006-01" db="EMBL/GenBank/DDBJ databases">
        <title>Complete sequence of Anaeromyxobacter dehalogenans 2CP-C.</title>
        <authorList>
            <consortium name="US DOE Joint Genome Institute"/>
            <person name="Copeland A."/>
            <person name="Lucas S."/>
            <person name="Lapidus A."/>
            <person name="Barry K."/>
            <person name="Detter J.C."/>
            <person name="Glavina T."/>
            <person name="Hammon N."/>
            <person name="Israni S."/>
            <person name="Pitluck S."/>
            <person name="Brettin T."/>
            <person name="Bruce D."/>
            <person name="Han C."/>
            <person name="Tapia R."/>
            <person name="Gilna P."/>
            <person name="Kiss H."/>
            <person name="Schmutz J."/>
            <person name="Larimer F."/>
            <person name="Land M."/>
            <person name="Kyrpides N."/>
            <person name="Anderson I."/>
            <person name="Sanford R.A."/>
            <person name="Ritalahti K.M."/>
            <person name="Thomas H.S."/>
            <person name="Kirby J.R."/>
            <person name="Zhulin I.B."/>
            <person name="Loeffler F.E."/>
            <person name="Richardson P."/>
        </authorList>
    </citation>
    <scope>NUCLEOTIDE SEQUENCE [LARGE SCALE GENOMIC DNA]</scope>
    <source>
        <strain evidence="1 2">2CP-C</strain>
    </source>
</reference>
<sequence length="103" mass="11499">MRMEEKLASLAPGRLAVIIEEGLRGHHVLFEPDQIRAAYAVPDEPVTREEADALGEALLTICRDPLPVARGAVGTLDEGTRLALIRLYFRLLDRAGEELRRMH</sequence>
<dbReference type="EMBL" id="CP000251">
    <property type="protein sequence ID" value="ABC81252.1"/>
    <property type="molecule type" value="Genomic_DNA"/>
</dbReference>
<evidence type="ECO:0000313" key="2">
    <source>
        <dbReference type="Proteomes" id="UP000001935"/>
    </source>
</evidence>
<dbReference type="Proteomes" id="UP000001935">
    <property type="component" value="Chromosome"/>
</dbReference>
<dbReference type="KEGG" id="ade:Adeh_1479"/>
<proteinExistence type="predicted"/>
<dbReference type="AlphaFoldDB" id="Q2IHX1"/>
<protein>
    <submittedName>
        <fullName evidence="1">Uncharacterized protein</fullName>
    </submittedName>
</protein>
<name>Q2IHX1_ANADE</name>
<accession>Q2IHX1</accession>